<dbReference type="InterPro" id="IPR009057">
    <property type="entry name" value="Homeodomain-like_sf"/>
</dbReference>
<dbReference type="InterPro" id="IPR035418">
    <property type="entry name" value="AraC-bd_2"/>
</dbReference>
<evidence type="ECO:0000256" key="2">
    <source>
        <dbReference type="ARBA" id="ARBA00023125"/>
    </source>
</evidence>
<dbReference type="InterPro" id="IPR020449">
    <property type="entry name" value="Tscrpt_reg_AraC-type_HTH"/>
</dbReference>
<dbReference type="PANTHER" id="PTHR46796">
    <property type="entry name" value="HTH-TYPE TRANSCRIPTIONAL ACTIVATOR RHAS-RELATED"/>
    <property type="match status" value="1"/>
</dbReference>
<evidence type="ECO:0000256" key="1">
    <source>
        <dbReference type="ARBA" id="ARBA00023015"/>
    </source>
</evidence>
<gene>
    <name evidence="5" type="ORF">ACFPEN_32240</name>
</gene>
<dbReference type="RefSeq" id="WP_417924129.1">
    <property type="nucleotide sequence ID" value="NZ_JBHSFS010000022.1"/>
</dbReference>
<dbReference type="PRINTS" id="PR00032">
    <property type="entry name" value="HTHARAC"/>
</dbReference>
<evidence type="ECO:0000313" key="5">
    <source>
        <dbReference type="EMBL" id="MFC4517568.1"/>
    </source>
</evidence>
<evidence type="ECO:0000256" key="3">
    <source>
        <dbReference type="ARBA" id="ARBA00023163"/>
    </source>
</evidence>
<dbReference type="EMBL" id="JBHSFS010000022">
    <property type="protein sequence ID" value="MFC4517568.1"/>
    <property type="molecule type" value="Genomic_DNA"/>
</dbReference>
<evidence type="ECO:0000259" key="4">
    <source>
        <dbReference type="PROSITE" id="PS01124"/>
    </source>
</evidence>
<accession>A0ABV9BU63</accession>
<dbReference type="InterPro" id="IPR050204">
    <property type="entry name" value="AraC_XylS_family_regulators"/>
</dbReference>
<dbReference type="PANTHER" id="PTHR46796:SF6">
    <property type="entry name" value="ARAC SUBFAMILY"/>
    <property type="match status" value="1"/>
</dbReference>
<dbReference type="Pfam" id="PF14525">
    <property type="entry name" value="AraC_binding_2"/>
    <property type="match status" value="1"/>
</dbReference>
<reference evidence="6" key="1">
    <citation type="journal article" date="2019" name="Int. J. Syst. Evol. Microbiol.">
        <title>The Global Catalogue of Microorganisms (GCM) 10K type strain sequencing project: providing services to taxonomists for standard genome sequencing and annotation.</title>
        <authorList>
            <consortium name="The Broad Institute Genomics Platform"/>
            <consortium name="The Broad Institute Genome Sequencing Center for Infectious Disease"/>
            <person name="Wu L."/>
            <person name="Ma J."/>
        </authorList>
    </citation>
    <scope>NUCLEOTIDE SEQUENCE [LARGE SCALE GENOMIC DNA]</scope>
    <source>
        <strain evidence="6">CECT 8064</strain>
    </source>
</reference>
<dbReference type="PROSITE" id="PS01124">
    <property type="entry name" value="HTH_ARAC_FAMILY_2"/>
    <property type="match status" value="1"/>
</dbReference>
<protein>
    <submittedName>
        <fullName evidence="5">Helix-turn-helix domain-containing protein</fullName>
    </submittedName>
</protein>
<organism evidence="5 6">
    <name type="scientific">Streptomyces ehimensis</name>
    <dbReference type="NCBI Taxonomy" id="68195"/>
    <lineage>
        <taxon>Bacteria</taxon>
        <taxon>Bacillati</taxon>
        <taxon>Actinomycetota</taxon>
        <taxon>Actinomycetes</taxon>
        <taxon>Kitasatosporales</taxon>
        <taxon>Streptomycetaceae</taxon>
        <taxon>Streptomyces</taxon>
    </lineage>
</organism>
<dbReference type="SMART" id="SM00342">
    <property type="entry name" value="HTH_ARAC"/>
    <property type="match status" value="1"/>
</dbReference>
<evidence type="ECO:0000313" key="6">
    <source>
        <dbReference type="Proteomes" id="UP001595990"/>
    </source>
</evidence>
<feature type="domain" description="HTH araC/xylS-type" evidence="4">
    <location>
        <begin position="219"/>
        <end position="320"/>
    </location>
</feature>
<dbReference type="Gene3D" id="1.10.10.60">
    <property type="entry name" value="Homeodomain-like"/>
    <property type="match status" value="1"/>
</dbReference>
<proteinExistence type="predicted"/>
<keyword evidence="6" id="KW-1185">Reference proteome</keyword>
<comment type="caution">
    <text evidence="5">The sequence shown here is derived from an EMBL/GenBank/DDBJ whole genome shotgun (WGS) entry which is preliminary data.</text>
</comment>
<keyword evidence="3" id="KW-0804">Transcription</keyword>
<keyword evidence="2" id="KW-0238">DNA-binding</keyword>
<dbReference type="Proteomes" id="UP001595990">
    <property type="component" value="Unassembled WGS sequence"/>
</dbReference>
<name>A0ABV9BU63_9ACTN</name>
<sequence>MRPIVVDTVEFPVGERQEAWVETMALAQVTQRVKFLESARFGARIEVMPLGVGQLSVLSYSSVIAQRTPRLVRQSDPEMYHVALVTAGEIGIAQQRQNALLRRGDMGFFDSSRAFDTFAGDTPGKTLLFQFPKSLLRLPHERFVRLCGLSLPWTDGVGRLFGQFLTGVAEEYGQCTPQDVTRLGSTAVDLLSTVLEHHTDRRPDAPGGTGEPGGEVLFLRISAFVVENLRDPDLGPAAIASAHRISLRYLHRVFQQHGTTPRAFIRRQRLERCRKDLADPALERLTIHTIASRWGYPQPDVFSRAFRAATGMSPSEYRVASRRQHPPS</sequence>
<dbReference type="SUPFAM" id="SSF46689">
    <property type="entry name" value="Homeodomain-like"/>
    <property type="match status" value="1"/>
</dbReference>
<dbReference type="Pfam" id="PF12833">
    <property type="entry name" value="HTH_18"/>
    <property type="match status" value="1"/>
</dbReference>
<keyword evidence="1" id="KW-0805">Transcription regulation</keyword>
<dbReference type="InterPro" id="IPR018060">
    <property type="entry name" value="HTH_AraC"/>
</dbReference>